<gene>
    <name evidence="6" type="ORF">PF002_g30142</name>
    <name evidence="4" type="ORF">PF004_g28856</name>
    <name evidence="5" type="ORF">PF005_g28703</name>
    <name evidence="2" type="ORF">PF009_g30062</name>
    <name evidence="3" type="ORF">PF011_g28791</name>
</gene>
<evidence type="ECO:0000313" key="10">
    <source>
        <dbReference type="Proteomes" id="UP000460718"/>
    </source>
</evidence>
<organism evidence="5 8">
    <name type="scientific">Phytophthora fragariae</name>
    <dbReference type="NCBI Taxonomy" id="53985"/>
    <lineage>
        <taxon>Eukaryota</taxon>
        <taxon>Sar</taxon>
        <taxon>Stramenopiles</taxon>
        <taxon>Oomycota</taxon>
        <taxon>Peronosporomycetes</taxon>
        <taxon>Peronosporales</taxon>
        <taxon>Peronosporaceae</taxon>
        <taxon>Phytophthora</taxon>
    </lineage>
</organism>
<name>A0A6A3VIB3_9STRA</name>
<evidence type="ECO:0000313" key="5">
    <source>
        <dbReference type="EMBL" id="KAE9167620.1"/>
    </source>
</evidence>
<protein>
    <submittedName>
        <fullName evidence="5">Uncharacterized protein</fullName>
    </submittedName>
</protein>
<evidence type="ECO:0000313" key="11">
    <source>
        <dbReference type="Proteomes" id="UP000476176"/>
    </source>
</evidence>
<dbReference type="Proteomes" id="UP000460718">
    <property type="component" value="Unassembled WGS sequence"/>
</dbReference>
<proteinExistence type="predicted"/>
<dbReference type="EMBL" id="QXGC01004892">
    <property type="protein sequence ID" value="KAE9167329.1"/>
    <property type="molecule type" value="Genomic_DNA"/>
</dbReference>
<comment type="caution">
    <text evidence="5">The sequence shown here is derived from an EMBL/GenBank/DDBJ whole genome shotgun (WGS) entry which is preliminary data.</text>
</comment>
<dbReference type="Proteomes" id="UP000440367">
    <property type="component" value="Unassembled WGS sequence"/>
</dbReference>
<accession>A0A6A3VIB3</accession>
<dbReference type="Proteomes" id="UP000433483">
    <property type="component" value="Unassembled WGS sequence"/>
</dbReference>
<evidence type="ECO:0000313" key="6">
    <source>
        <dbReference type="EMBL" id="KAE9170249.1"/>
    </source>
</evidence>
<feature type="compositionally biased region" description="Low complexity" evidence="1">
    <location>
        <begin position="10"/>
        <end position="20"/>
    </location>
</feature>
<dbReference type="AlphaFoldDB" id="A0A6A3VIB3"/>
<feature type="region of interest" description="Disordered" evidence="1">
    <location>
        <begin position="1"/>
        <end position="20"/>
    </location>
</feature>
<evidence type="ECO:0000313" key="3">
    <source>
        <dbReference type="EMBL" id="KAE8964098.1"/>
    </source>
</evidence>
<evidence type="ECO:0000313" key="9">
    <source>
        <dbReference type="Proteomes" id="UP000440367"/>
    </source>
</evidence>
<dbReference type="Proteomes" id="UP000476176">
    <property type="component" value="Unassembled WGS sequence"/>
</dbReference>
<evidence type="ECO:0000313" key="7">
    <source>
        <dbReference type="Proteomes" id="UP000429523"/>
    </source>
</evidence>
<dbReference type="EMBL" id="QXGD01004504">
    <property type="protein sequence ID" value="KAE9170249.1"/>
    <property type="molecule type" value="Genomic_DNA"/>
</dbReference>
<dbReference type="EMBL" id="QXFW01004848">
    <property type="protein sequence ID" value="KAE8964098.1"/>
    <property type="molecule type" value="Genomic_DNA"/>
</dbReference>
<dbReference type="EMBL" id="QXGF01004547">
    <property type="protein sequence ID" value="KAE8919634.1"/>
    <property type="molecule type" value="Genomic_DNA"/>
</dbReference>
<evidence type="ECO:0000313" key="8">
    <source>
        <dbReference type="Proteomes" id="UP000433483"/>
    </source>
</evidence>
<sequence>MVWNSRRSSRTASASLSTGCSPTVTISSTFCTTTSAASPSKQCVMDPWRNPAT</sequence>
<dbReference type="Proteomes" id="UP000429523">
    <property type="component" value="Unassembled WGS sequence"/>
</dbReference>
<evidence type="ECO:0000256" key="1">
    <source>
        <dbReference type="SAM" id="MobiDB-lite"/>
    </source>
</evidence>
<reference evidence="7 8" key="1">
    <citation type="submission" date="2018-08" db="EMBL/GenBank/DDBJ databases">
        <title>Genomic investigation of the strawberry pathogen Phytophthora fragariae indicates pathogenicity is determined by transcriptional variation in three key races.</title>
        <authorList>
            <person name="Adams T.M."/>
            <person name="Armitage A.D."/>
            <person name="Sobczyk M.K."/>
            <person name="Bates H.J."/>
            <person name="Dunwell J.M."/>
            <person name="Nellist C.F."/>
            <person name="Harrison R.J."/>
        </authorList>
    </citation>
    <scope>NUCLEOTIDE SEQUENCE [LARGE SCALE GENOMIC DNA]</scope>
    <source>
        <strain evidence="6 9">BC-1</strain>
        <strain evidence="4 11">BC-23</strain>
        <strain evidence="5 8">NOV-27</strain>
        <strain evidence="2 7">NOV-9</strain>
        <strain evidence="3 10">SCRP245</strain>
    </source>
</reference>
<evidence type="ECO:0000313" key="2">
    <source>
        <dbReference type="EMBL" id="KAE8919634.1"/>
    </source>
</evidence>
<evidence type="ECO:0000313" key="4">
    <source>
        <dbReference type="EMBL" id="KAE9167329.1"/>
    </source>
</evidence>
<keyword evidence="8" id="KW-1185">Reference proteome</keyword>
<dbReference type="EMBL" id="QXGB01004078">
    <property type="protein sequence ID" value="KAE9167620.1"/>
    <property type="molecule type" value="Genomic_DNA"/>
</dbReference>